<dbReference type="SUPFAM" id="SSF55729">
    <property type="entry name" value="Acyl-CoA N-acyltransferases (Nat)"/>
    <property type="match status" value="2"/>
</dbReference>
<gene>
    <name evidence="2" type="ORF">OVN521_LOCUS3199</name>
</gene>
<keyword evidence="3" id="KW-1185">Reference proteome</keyword>
<dbReference type="Gene3D" id="3.40.630.30">
    <property type="match status" value="3"/>
</dbReference>
<dbReference type="AlphaFoldDB" id="A0A819B6R6"/>
<evidence type="ECO:0000313" key="2">
    <source>
        <dbReference type="EMBL" id="CAF3789102.1"/>
    </source>
</evidence>
<dbReference type="EMBL" id="CAJOBG010000270">
    <property type="protein sequence ID" value="CAF3789102.1"/>
    <property type="molecule type" value="Genomic_DNA"/>
</dbReference>
<evidence type="ECO:0000313" key="3">
    <source>
        <dbReference type="Proteomes" id="UP000663866"/>
    </source>
</evidence>
<dbReference type="Pfam" id="PF08445">
    <property type="entry name" value="FR47"/>
    <property type="match status" value="2"/>
</dbReference>
<evidence type="ECO:0000259" key="1">
    <source>
        <dbReference type="PROSITE" id="PS51186"/>
    </source>
</evidence>
<sequence length="622" mass="72010">MNSAPPVNEIDIADKQSLQSVINFLEGYFPDSLTFHHFLSAIQRNTIKPQDLWPNQLLVNDKNDIKCVLFIYSLMSFKSAYKPIAEDEKSMRSDISFFCDNKEDQIFVSMIQHYVPWSKVKKIVFTDFPHRFSSIIESFIRENNLGDAHTVNCQQMELDKETFIEKCKAMTYTCPSDIIIRPLTLSDASTINEFWEHKSEISLYRFMYEIEHLLSYGAFRGETLISWCMRKYNGCVANVFTKPEARRLGLASMLNVFMASKILEQEERVFTFVINDNTASVSMLEKLGYKKTDDTDCLTTTMNFAPPVNEIDITDTQSLQPIINFLGGQFPESMELWHLLKDIQRNVIRKKDLWPNQLLVNDKNDIKCVLFIYSLMGFKSTYESVTEEEASMYREINFFCDNKEDQLFVSMIRYYVPWTTAKSIVFSSFPHRFLSIIESFIQENSLGSTHITTCQQMELDKESFKEKYKTMTYACPSGTCFLNNTLAQSQSNIVLDIVIRPLSLSDASTVNDFWEYKSPSSLYRISHEIKYSLAYGASCDEKLIGWCLKRYDSSIGNVFIKPEARRRGLASILNAYMASKILEKEEQVYCFVTKDNVASFSMLQQIGYKRTADADWLVFTPK</sequence>
<dbReference type="Proteomes" id="UP000663866">
    <property type="component" value="Unassembled WGS sequence"/>
</dbReference>
<dbReference type="InterPro" id="IPR000182">
    <property type="entry name" value="GNAT_dom"/>
</dbReference>
<dbReference type="InterPro" id="IPR016181">
    <property type="entry name" value="Acyl_CoA_acyltransferase"/>
</dbReference>
<organism evidence="2 3">
    <name type="scientific">Rotaria magnacalcarata</name>
    <dbReference type="NCBI Taxonomy" id="392030"/>
    <lineage>
        <taxon>Eukaryota</taxon>
        <taxon>Metazoa</taxon>
        <taxon>Spiralia</taxon>
        <taxon>Gnathifera</taxon>
        <taxon>Rotifera</taxon>
        <taxon>Eurotatoria</taxon>
        <taxon>Bdelloidea</taxon>
        <taxon>Philodinida</taxon>
        <taxon>Philodinidae</taxon>
        <taxon>Rotaria</taxon>
    </lineage>
</organism>
<dbReference type="CDD" id="cd04301">
    <property type="entry name" value="NAT_SF"/>
    <property type="match status" value="1"/>
</dbReference>
<dbReference type="PANTHER" id="PTHR20958:SF6">
    <property type="entry name" value="GLYCINE N-ACYLTRANSFERASE-LIKE PROTEIN"/>
    <property type="match status" value="1"/>
</dbReference>
<dbReference type="InterPro" id="IPR013653">
    <property type="entry name" value="GCN5-like_dom"/>
</dbReference>
<feature type="domain" description="N-acetyltransferase" evidence="1">
    <location>
        <begin position="178"/>
        <end position="307"/>
    </location>
</feature>
<comment type="caution">
    <text evidence="2">The sequence shown here is derived from an EMBL/GenBank/DDBJ whole genome shotgun (WGS) entry which is preliminary data.</text>
</comment>
<reference evidence="2" key="1">
    <citation type="submission" date="2021-02" db="EMBL/GenBank/DDBJ databases">
        <authorList>
            <person name="Nowell W R."/>
        </authorList>
    </citation>
    <scope>NUCLEOTIDE SEQUENCE</scope>
</reference>
<proteinExistence type="predicted"/>
<feature type="domain" description="N-acetyltransferase" evidence="1">
    <location>
        <begin position="497"/>
        <end position="622"/>
    </location>
</feature>
<dbReference type="InterPro" id="IPR053225">
    <property type="entry name" value="Acyl-CoA_N-acyltransferase"/>
</dbReference>
<dbReference type="GO" id="GO:0016747">
    <property type="term" value="F:acyltransferase activity, transferring groups other than amino-acyl groups"/>
    <property type="evidence" value="ECO:0007669"/>
    <property type="project" value="InterPro"/>
</dbReference>
<dbReference type="PROSITE" id="PS51186">
    <property type="entry name" value="GNAT"/>
    <property type="match status" value="2"/>
</dbReference>
<name>A0A819B6R6_9BILA</name>
<accession>A0A819B6R6</accession>
<protein>
    <recommendedName>
        <fullName evidence="1">N-acetyltransferase domain-containing protein</fullName>
    </recommendedName>
</protein>
<dbReference type="PANTHER" id="PTHR20958">
    <property type="entry name" value="GLYCINE N-ACYLTRANSFERASE-LIKE PROTEIN"/>
    <property type="match status" value="1"/>
</dbReference>